<dbReference type="InterPro" id="IPR050360">
    <property type="entry name" value="MFS_Sugar_Transporters"/>
</dbReference>
<feature type="transmembrane region" description="Helical" evidence="6">
    <location>
        <begin position="359"/>
        <end position="379"/>
    </location>
</feature>
<keyword evidence="9" id="KW-1185">Reference proteome</keyword>
<feature type="transmembrane region" description="Helical" evidence="6">
    <location>
        <begin position="457"/>
        <end position="480"/>
    </location>
</feature>
<feature type="transmembrane region" description="Helical" evidence="6">
    <location>
        <begin position="492"/>
        <end position="510"/>
    </location>
</feature>
<keyword evidence="5 6" id="KW-0472">Membrane</keyword>
<dbReference type="InterPro" id="IPR005829">
    <property type="entry name" value="Sugar_transporter_CS"/>
</dbReference>
<accession>A0A4R8RPF4</accession>
<dbReference type="Proteomes" id="UP000295703">
    <property type="component" value="Unassembled WGS sequence"/>
</dbReference>
<gene>
    <name evidence="8" type="primary">fmqE-3</name>
    <name evidence="8" type="ORF">CTRI78_v001467</name>
</gene>
<dbReference type="AlphaFoldDB" id="A0A4R8RPF4"/>
<name>A0A4R8RPF4_COLTR</name>
<keyword evidence="3 6" id="KW-0812">Transmembrane</keyword>
<feature type="domain" description="Major facilitator superfamily (MFS) profile" evidence="7">
    <location>
        <begin position="66"/>
        <end position="514"/>
    </location>
</feature>
<dbReference type="PANTHER" id="PTHR48022:SF2">
    <property type="entry name" value="PLASTIDIC GLUCOSE TRANSPORTER 4"/>
    <property type="match status" value="1"/>
</dbReference>
<evidence type="ECO:0000313" key="8">
    <source>
        <dbReference type="EMBL" id="TDZ72077.1"/>
    </source>
</evidence>
<comment type="subcellular location">
    <subcellularLocation>
        <location evidence="1">Membrane</location>
        <topology evidence="1">Multi-pass membrane protein</topology>
    </subcellularLocation>
</comment>
<comment type="caution">
    <text evidence="8">The sequence shown here is derived from an EMBL/GenBank/DDBJ whole genome shotgun (WGS) entry which is preliminary data.</text>
</comment>
<feature type="transmembrane region" description="Helical" evidence="6">
    <location>
        <begin position="326"/>
        <end position="347"/>
    </location>
</feature>
<proteinExistence type="inferred from homology"/>
<sequence length="551" mass="60943">MAKNAEAQPTAEKAFDNHADHLDRVETPMKPAELVSEAIAQGQITSGYETLTLWQTVKKFKLVSIVCFLAALSAATDGYQVAMSASIIANKGFVEQFATTTNAAGTKFIDSPIISSWGACMNVGQMLGQTTVSFLSAKFGRKAAMYWLWLVLLTSVLAETLARHWAVWLVAKMLAGYGVGCLQAVILGYISEIAPPRIRGGLLMCYSFWWTLGSFLTHVALQSMSKRSPYNWLTPVYTQWAQVGLMIVIYVFLPESPVWLATVGREEKAKECLRWLHRGVEGYDVDHQYSLITLSLEHERAMASDQRKESWTNIFRGTDGRRTLTALWTVVAQQFTGLALFGTFGTYFFQQAGLPDPFAIKAITVSLQIVTVIAAVFLVDKLGRRLMACLATTLMWVTCLVVGILGVAPQVKATTYIFVLFASLWIFLFADVGIAANGAAGWGFIGEISSQRLRPYTSGFAASANSFAGLIMSVLMPYMVNANRWNWGLKTGFFYTGVGAPFVLGMWFLIPEVAGRSAAELDELFESKVKPWRFHKTETATQRLVQAERED</sequence>
<evidence type="ECO:0000256" key="1">
    <source>
        <dbReference type="ARBA" id="ARBA00004141"/>
    </source>
</evidence>
<evidence type="ECO:0000256" key="4">
    <source>
        <dbReference type="ARBA" id="ARBA00022989"/>
    </source>
</evidence>
<reference evidence="8 9" key="1">
    <citation type="submission" date="2018-12" db="EMBL/GenBank/DDBJ databases">
        <title>Genome sequence and assembly of Colletotrichum trifolii.</title>
        <authorList>
            <person name="Gan P."/>
            <person name="Shirasu K."/>
        </authorList>
    </citation>
    <scope>NUCLEOTIDE SEQUENCE [LARGE SCALE GENOMIC DNA]</scope>
    <source>
        <strain evidence="8 9">543-2</strain>
    </source>
</reference>
<evidence type="ECO:0000256" key="2">
    <source>
        <dbReference type="ARBA" id="ARBA00010992"/>
    </source>
</evidence>
<dbReference type="InterPro" id="IPR036259">
    <property type="entry name" value="MFS_trans_sf"/>
</dbReference>
<evidence type="ECO:0000256" key="3">
    <source>
        <dbReference type="ARBA" id="ARBA00022692"/>
    </source>
</evidence>
<feature type="transmembrane region" description="Helical" evidence="6">
    <location>
        <begin position="415"/>
        <end position="445"/>
    </location>
</feature>
<feature type="transmembrane region" description="Helical" evidence="6">
    <location>
        <begin position="386"/>
        <end position="409"/>
    </location>
</feature>
<evidence type="ECO:0000256" key="6">
    <source>
        <dbReference type="SAM" id="Phobius"/>
    </source>
</evidence>
<dbReference type="GO" id="GO:0005351">
    <property type="term" value="F:carbohydrate:proton symporter activity"/>
    <property type="evidence" value="ECO:0007669"/>
    <property type="project" value="TreeGrafter"/>
</dbReference>
<dbReference type="InterPro" id="IPR005828">
    <property type="entry name" value="MFS_sugar_transport-like"/>
</dbReference>
<dbReference type="PROSITE" id="PS00216">
    <property type="entry name" value="SUGAR_TRANSPORT_1"/>
    <property type="match status" value="1"/>
</dbReference>
<evidence type="ECO:0000256" key="5">
    <source>
        <dbReference type="ARBA" id="ARBA00023136"/>
    </source>
</evidence>
<dbReference type="Gene3D" id="1.20.1250.20">
    <property type="entry name" value="MFS general substrate transporter like domains"/>
    <property type="match status" value="1"/>
</dbReference>
<comment type="similarity">
    <text evidence="2">Belongs to the major facilitator superfamily. Sugar transporter (TC 2.A.1.1) family.</text>
</comment>
<feature type="transmembrane region" description="Helical" evidence="6">
    <location>
        <begin position="168"/>
        <end position="190"/>
    </location>
</feature>
<feature type="transmembrane region" description="Helical" evidence="6">
    <location>
        <begin position="241"/>
        <end position="261"/>
    </location>
</feature>
<dbReference type="PROSITE" id="PS50850">
    <property type="entry name" value="MFS"/>
    <property type="match status" value="1"/>
</dbReference>
<dbReference type="InterPro" id="IPR020846">
    <property type="entry name" value="MFS_dom"/>
</dbReference>
<feature type="transmembrane region" description="Helical" evidence="6">
    <location>
        <begin position="202"/>
        <end position="221"/>
    </location>
</feature>
<feature type="transmembrane region" description="Helical" evidence="6">
    <location>
        <begin position="143"/>
        <end position="162"/>
    </location>
</feature>
<dbReference type="Pfam" id="PF00083">
    <property type="entry name" value="Sugar_tr"/>
    <property type="match status" value="1"/>
</dbReference>
<dbReference type="GO" id="GO:0016020">
    <property type="term" value="C:membrane"/>
    <property type="evidence" value="ECO:0007669"/>
    <property type="project" value="UniProtKB-SubCell"/>
</dbReference>
<dbReference type="EMBL" id="RYZW01000008">
    <property type="protein sequence ID" value="TDZ72077.1"/>
    <property type="molecule type" value="Genomic_DNA"/>
</dbReference>
<evidence type="ECO:0000313" key="9">
    <source>
        <dbReference type="Proteomes" id="UP000295703"/>
    </source>
</evidence>
<organism evidence="8 9">
    <name type="scientific">Colletotrichum trifolii</name>
    <dbReference type="NCBI Taxonomy" id="5466"/>
    <lineage>
        <taxon>Eukaryota</taxon>
        <taxon>Fungi</taxon>
        <taxon>Dikarya</taxon>
        <taxon>Ascomycota</taxon>
        <taxon>Pezizomycotina</taxon>
        <taxon>Sordariomycetes</taxon>
        <taxon>Hypocreomycetidae</taxon>
        <taxon>Glomerellales</taxon>
        <taxon>Glomerellaceae</taxon>
        <taxon>Colletotrichum</taxon>
        <taxon>Colletotrichum orbiculare species complex</taxon>
    </lineage>
</organism>
<keyword evidence="4 6" id="KW-1133">Transmembrane helix</keyword>
<protein>
    <submittedName>
        <fullName evidence="8">MFS transporter fmqE</fullName>
    </submittedName>
</protein>
<dbReference type="PANTHER" id="PTHR48022">
    <property type="entry name" value="PLASTIDIC GLUCOSE TRANSPORTER 4"/>
    <property type="match status" value="1"/>
</dbReference>
<evidence type="ECO:0000259" key="7">
    <source>
        <dbReference type="PROSITE" id="PS50850"/>
    </source>
</evidence>
<dbReference type="SUPFAM" id="SSF103473">
    <property type="entry name" value="MFS general substrate transporter"/>
    <property type="match status" value="1"/>
</dbReference>